<dbReference type="SUPFAM" id="SSF52540">
    <property type="entry name" value="P-loop containing nucleoside triphosphate hydrolases"/>
    <property type="match status" value="1"/>
</dbReference>
<evidence type="ECO:0000256" key="1">
    <source>
        <dbReference type="ARBA" id="ARBA00004417"/>
    </source>
</evidence>
<gene>
    <name evidence="11" type="ORF">E4656_00110</name>
</gene>
<dbReference type="GO" id="GO:0015833">
    <property type="term" value="P:peptide transport"/>
    <property type="evidence" value="ECO:0007669"/>
    <property type="project" value="InterPro"/>
</dbReference>
<keyword evidence="3" id="KW-0813">Transport</keyword>
<dbReference type="AlphaFoldDB" id="A0A4Z0W9P7"/>
<dbReference type="OrthoDB" id="9806285at2"/>
<proteinExistence type="inferred from homology"/>
<evidence type="ECO:0000256" key="6">
    <source>
        <dbReference type="ARBA" id="ARBA00022840"/>
    </source>
</evidence>
<dbReference type="PROSITE" id="PS50893">
    <property type="entry name" value="ABC_TRANSPORTER_2"/>
    <property type="match status" value="1"/>
</dbReference>
<dbReference type="GO" id="GO:0055085">
    <property type="term" value="P:transmembrane transport"/>
    <property type="evidence" value="ECO:0007669"/>
    <property type="project" value="UniProtKB-ARBA"/>
</dbReference>
<comment type="similarity">
    <text evidence="2">Belongs to the ABC transporter superfamily.</text>
</comment>
<dbReference type="GO" id="GO:0005886">
    <property type="term" value="C:plasma membrane"/>
    <property type="evidence" value="ECO:0007669"/>
    <property type="project" value="UniProtKB-SubCell"/>
</dbReference>
<dbReference type="InterPro" id="IPR027417">
    <property type="entry name" value="P-loop_NTPase"/>
</dbReference>
<evidence type="ECO:0000313" key="12">
    <source>
        <dbReference type="Proteomes" id="UP000297475"/>
    </source>
</evidence>
<dbReference type="RefSeq" id="WP_135480069.1">
    <property type="nucleotide sequence ID" value="NZ_SRMF01000001.1"/>
</dbReference>
<evidence type="ECO:0000256" key="5">
    <source>
        <dbReference type="ARBA" id="ARBA00022741"/>
    </source>
</evidence>
<evidence type="ECO:0000256" key="4">
    <source>
        <dbReference type="ARBA" id="ARBA00022475"/>
    </source>
</evidence>
<dbReference type="EC" id="7.4.2.9" evidence="8"/>
<organism evidence="11 12">
    <name type="scientific">Natronospirillum operosum</name>
    <dbReference type="NCBI Taxonomy" id="2759953"/>
    <lineage>
        <taxon>Bacteria</taxon>
        <taxon>Pseudomonadati</taxon>
        <taxon>Pseudomonadota</taxon>
        <taxon>Gammaproteobacteria</taxon>
        <taxon>Oceanospirillales</taxon>
        <taxon>Natronospirillaceae</taxon>
        <taxon>Natronospirillum</taxon>
    </lineage>
</organism>
<sequence>MTDSSQQKQDQTRRTVLAVDNLQTRFMSRGPALKAVDGVSFSIGEGETVALVGESGCGKSVTAQSLLRLISPPGQIVGGHIYLEGDDLMTRSQSEIEDIRGNRAAMIFQEPLTALNPIMTVEKQLAEVLHRHHPQRRKEARAQVLDMLQKVGIPDPEGRLRAYPHQLSGGMRQRVMIAMALLSNPRLLIADEPTTALDVTIQAQILELMRNLCSQMGTALLLITHDLGVVAEMADRVIVMYAGRVVEEAPVRTLFAQPAHPYTRGLIQSTPNLATHQGQLVAIPGLVPTLADLGDVQGCKFAPRCSMATDKCRSEDPPLQTLGPDRAARCWYADEVMQTVSAQA</sequence>
<comment type="subcellular location">
    <subcellularLocation>
        <location evidence="1">Cell inner membrane</location>
        <topology evidence="1">Peripheral membrane protein</topology>
    </subcellularLocation>
</comment>
<dbReference type="SMART" id="SM00382">
    <property type="entry name" value="AAA"/>
    <property type="match status" value="1"/>
</dbReference>
<keyword evidence="4" id="KW-1003">Cell membrane</keyword>
<dbReference type="Pfam" id="PF00005">
    <property type="entry name" value="ABC_tran"/>
    <property type="match status" value="1"/>
</dbReference>
<evidence type="ECO:0000256" key="8">
    <source>
        <dbReference type="ARBA" id="ARBA00038852"/>
    </source>
</evidence>
<dbReference type="Proteomes" id="UP000297475">
    <property type="component" value="Unassembled WGS sequence"/>
</dbReference>
<dbReference type="InterPro" id="IPR003593">
    <property type="entry name" value="AAA+_ATPase"/>
</dbReference>
<dbReference type="InterPro" id="IPR013563">
    <property type="entry name" value="Oligopep_ABC_C"/>
</dbReference>
<dbReference type="Pfam" id="PF08352">
    <property type="entry name" value="oligo_HPY"/>
    <property type="match status" value="1"/>
</dbReference>
<keyword evidence="7" id="KW-0472">Membrane</keyword>
<comment type="caution">
    <text evidence="11">The sequence shown here is derived from an EMBL/GenBank/DDBJ whole genome shotgun (WGS) entry which is preliminary data.</text>
</comment>
<keyword evidence="6 11" id="KW-0067">ATP-binding</keyword>
<evidence type="ECO:0000259" key="10">
    <source>
        <dbReference type="PROSITE" id="PS50893"/>
    </source>
</evidence>
<evidence type="ECO:0000256" key="3">
    <source>
        <dbReference type="ARBA" id="ARBA00022448"/>
    </source>
</evidence>
<dbReference type="PANTHER" id="PTHR43297:SF2">
    <property type="entry name" value="DIPEPTIDE TRANSPORT ATP-BINDING PROTEIN DPPD"/>
    <property type="match status" value="1"/>
</dbReference>
<dbReference type="Gene3D" id="3.40.50.300">
    <property type="entry name" value="P-loop containing nucleotide triphosphate hydrolases"/>
    <property type="match status" value="1"/>
</dbReference>
<dbReference type="GO" id="GO:0016887">
    <property type="term" value="F:ATP hydrolysis activity"/>
    <property type="evidence" value="ECO:0007669"/>
    <property type="project" value="InterPro"/>
</dbReference>
<keyword evidence="12" id="KW-1185">Reference proteome</keyword>
<evidence type="ECO:0000256" key="9">
    <source>
        <dbReference type="ARBA" id="ARBA00047356"/>
    </source>
</evidence>
<reference evidence="11 12" key="1">
    <citation type="submission" date="2019-04" db="EMBL/GenBank/DDBJ databases">
        <title>Natronospirillum operosus gen. nov., sp. nov., a haloalkaliphilic satellite isolated from decaying biomass of laboratory culture of cyanobacterium Geitlerinema sp. and proposal of Natronospirillaceae fam. nov. and Saccharospirillaceae fam. nov.</title>
        <authorList>
            <person name="Kevbrin V."/>
            <person name="Boltyanskaya Y."/>
            <person name="Koziaeva V."/>
            <person name="Grouzdev D.S."/>
            <person name="Park M."/>
            <person name="Cho J."/>
        </authorList>
    </citation>
    <scope>NUCLEOTIDE SEQUENCE [LARGE SCALE GENOMIC DNA]</scope>
    <source>
        <strain evidence="11 12">G-116</strain>
    </source>
</reference>
<dbReference type="InterPro" id="IPR003439">
    <property type="entry name" value="ABC_transporter-like_ATP-bd"/>
</dbReference>
<comment type="catalytic activity">
    <reaction evidence="9">
        <text>a dipeptide(out) + ATP + H2O = a dipeptide(in) + ADP + phosphate + H(+)</text>
        <dbReference type="Rhea" id="RHEA:23120"/>
        <dbReference type="ChEBI" id="CHEBI:15377"/>
        <dbReference type="ChEBI" id="CHEBI:15378"/>
        <dbReference type="ChEBI" id="CHEBI:30616"/>
        <dbReference type="ChEBI" id="CHEBI:43474"/>
        <dbReference type="ChEBI" id="CHEBI:90799"/>
        <dbReference type="ChEBI" id="CHEBI:456216"/>
        <dbReference type="EC" id="7.4.2.9"/>
    </reaction>
</comment>
<evidence type="ECO:0000256" key="7">
    <source>
        <dbReference type="ARBA" id="ARBA00023136"/>
    </source>
</evidence>
<accession>A0A4Z0W9P7</accession>
<protein>
    <recommendedName>
        <fullName evidence="8">ABC-type dipeptide transporter</fullName>
        <ecNumber evidence="8">7.4.2.9</ecNumber>
    </recommendedName>
</protein>
<keyword evidence="5" id="KW-0547">Nucleotide-binding</keyword>
<dbReference type="NCBIfam" id="TIGR01727">
    <property type="entry name" value="oligo_HPY"/>
    <property type="match status" value="1"/>
</dbReference>
<feature type="domain" description="ABC transporter" evidence="10">
    <location>
        <begin position="17"/>
        <end position="267"/>
    </location>
</feature>
<dbReference type="FunFam" id="3.40.50.300:FF:000016">
    <property type="entry name" value="Oligopeptide ABC transporter ATP-binding component"/>
    <property type="match status" value="1"/>
</dbReference>
<evidence type="ECO:0000256" key="2">
    <source>
        <dbReference type="ARBA" id="ARBA00005417"/>
    </source>
</evidence>
<evidence type="ECO:0000313" key="11">
    <source>
        <dbReference type="EMBL" id="TGG94872.1"/>
    </source>
</evidence>
<dbReference type="CDD" id="cd03257">
    <property type="entry name" value="ABC_NikE_OppD_transporters"/>
    <property type="match status" value="1"/>
</dbReference>
<dbReference type="PROSITE" id="PS00211">
    <property type="entry name" value="ABC_TRANSPORTER_1"/>
    <property type="match status" value="1"/>
</dbReference>
<dbReference type="GO" id="GO:0005524">
    <property type="term" value="F:ATP binding"/>
    <property type="evidence" value="ECO:0007669"/>
    <property type="project" value="UniProtKB-KW"/>
</dbReference>
<dbReference type="InterPro" id="IPR017871">
    <property type="entry name" value="ABC_transporter-like_CS"/>
</dbReference>
<dbReference type="EMBL" id="SRMF01000001">
    <property type="protein sequence ID" value="TGG94872.1"/>
    <property type="molecule type" value="Genomic_DNA"/>
</dbReference>
<dbReference type="InterPro" id="IPR050388">
    <property type="entry name" value="ABC_Ni/Peptide_Import"/>
</dbReference>
<dbReference type="PANTHER" id="PTHR43297">
    <property type="entry name" value="OLIGOPEPTIDE TRANSPORT ATP-BINDING PROTEIN APPD"/>
    <property type="match status" value="1"/>
</dbReference>
<name>A0A4Z0W9P7_9GAMM</name>